<dbReference type="Proteomes" id="UP000064967">
    <property type="component" value="Chromosome"/>
</dbReference>
<dbReference type="KEGG" id="llu:AKJ09_08332"/>
<accession>A0A0K1Q7G1</accession>
<reference evidence="1 2" key="1">
    <citation type="submission" date="2015-08" db="EMBL/GenBank/DDBJ databases">
        <authorList>
            <person name="Babu N.S."/>
            <person name="Beckwith C.J."/>
            <person name="Beseler K.G."/>
            <person name="Brison A."/>
            <person name="Carone J.V."/>
            <person name="Caskin T.P."/>
            <person name="Diamond M."/>
            <person name="Durham M.E."/>
            <person name="Foxe J.M."/>
            <person name="Go M."/>
            <person name="Henderson B.A."/>
            <person name="Jones I.B."/>
            <person name="McGettigan J.A."/>
            <person name="Micheletti S.J."/>
            <person name="Nasrallah M.E."/>
            <person name="Ortiz D."/>
            <person name="Piller C.R."/>
            <person name="Privatt S.R."/>
            <person name="Schneider S.L."/>
            <person name="Sharp S."/>
            <person name="Smith T.C."/>
            <person name="Stanton J.D."/>
            <person name="Ullery H.E."/>
            <person name="Wilson R.J."/>
            <person name="Serrano M.G."/>
            <person name="Buck G."/>
            <person name="Lee V."/>
            <person name="Wang Y."/>
            <person name="Carvalho R."/>
            <person name="Voegtly L."/>
            <person name="Shi R."/>
            <person name="Duckworth R."/>
            <person name="Johnson A."/>
            <person name="Loviza R."/>
            <person name="Walstead R."/>
            <person name="Shah Z."/>
            <person name="Kiflezghi M."/>
            <person name="Wade K."/>
            <person name="Ball S.L."/>
            <person name="Bradley K.W."/>
            <person name="Asai D.J."/>
            <person name="Bowman C.A."/>
            <person name="Russell D.A."/>
            <person name="Pope W.H."/>
            <person name="Jacobs-Sera D."/>
            <person name="Hendrix R.W."/>
            <person name="Hatfull G.F."/>
        </authorList>
    </citation>
    <scope>NUCLEOTIDE SEQUENCE [LARGE SCALE GENOMIC DNA]</scope>
    <source>
        <strain evidence="1 2">DSM 27648</strain>
    </source>
</reference>
<keyword evidence="2" id="KW-1185">Reference proteome</keyword>
<dbReference type="STRING" id="1391654.AKJ09_08332"/>
<name>A0A0K1Q7G1_9BACT</name>
<evidence type="ECO:0000313" key="1">
    <source>
        <dbReference type="EMBL" id="AKV01669.1"/>
    </source>
</evidence>
<organism evidence="1 2">
    <name type="scientific">Labilithrix luteola</name>
    <dbReference type="NCBI Taxonomy" id="1391654"/>
    <lineage>
        <taxon>Bacteria</taxon>
        <taxon>Pseudomonadati</taxon>
        <taxon>Myxococcota</taxon>
        <taxon>Polyangia</taxon>
        <taxon>Polyangiales</taxon>
        <taxon>Labilitrichaceae</taxon>
        <taxon>Labilithrix</taxon>
    </lineage>
</organism>
<dbReference type="AlphaFoldDB" id="A0A0K1Q7G1"/>
<sequence length="66" mass="7291">MYESTSHARSLPQVDVRSRARRAGKAELGEIRWRSSSWGSPRFPVIAEGRPLGDKPACRVRAAGRG</sequence>
<gene>
    <name evidence="1" type="ORF">AKJ09_08332</name>
</gene>
<dbReference type="EMBL" id="CP012333">
    <property type="protein sequence ID" value="AKV01669.1"/>
    <property type="molecule type" value="Genomic_DNA"/>
</dbReference>
<protein>
    <submittedName>
        <fullName evidence="1">Uncharacterized protein</fullName>
    </submittedName>
</protein>
<evidence type="ECO:0000313" key="2">
    <source>
        <dbReference type="Proteomes" id="UP000064967"/>
    </source>
</evidence>
<proteinExistence type="predicted"/>